<sequence length="95" mass="10398">MDKHGMDKGRNTMSRRQRRQHARTHPAAAQIQQLRARVNATGQPGVLSGLTDACRDCRADGQLILLPGDRIISQIFHDDGCPAATGVVDWKPVSV</sequence>
<dbReference type="OrthoDB" id="9875873at2"/>
<proteinExistence type="predicted"/>
<feature type="region of interest" description="Disordered" evidence="1">
    <location>
        <begin position="1"/>
        <end position="30"/>
    </location>
</feature>
<accession>A0A7I7JYI8</accession>
<dbReference type="KEGG" id="mdu:MDUV_18200"/>
<dbReference type="RefSeq" id="WP_098006066.1">
    <property type="nucleotide sequence ID" value="NZ_AP022563.1"/>
</dbReference>
<evidence type="ECO:0000313" key="2">
    <source>
        <dbReference type="EMBL" id="BBX16960.1"/>
    </source>
</evidence>
<protein>
    <submittedName>
        <fullName evidence="2">Uncharacterized protein</fullName>
    </submittedName>
</protein>
<gene>
    <name evidence="2" type="ORF">MDUV_18200</name>
</gene>
<dbReference type="EMBL" id="AP022563">
    <property type="protein sequence ID" value="BBX16960.1"/>
    <property type="molecule type" value="Genomic_DNA"/>
</dbReference>
<name>A0A7I7JYI8_9MYCO</name>
<dbReference type="AlphaFoldDB" id="A0A7I7JYI8"/>
<evidence type="ECO:0000313" key="3">
    <source>
        <dbReference type="Proteomes" id="UP000467006"/>
    </source>
</evidence>
<feature type="compositionally biased region" description="Basic and acidic residues" evidence="1">
    <location>
        <begin position="1"/>
        <end position="10"/>
    </location>
</feature>
<feature type="compositionally biased region" description="Basic residues" evidence="1">
    <location>
        <begin position="13"/>
        <end position="24"/>
    </location>
</feature>
<dbReference type="Proteomes" id="UP000467006">
    <property type="component" value="Chromosome"/>
</dbReference>
<evidence type="ECO:0000256" key="1">
    <source>
        <dbReference type="SAM" id="MobiDB-lite"/>
    </source>
</evidence>
<reference evidence="2 3" key="1">
    <citation type="journal article" date="2019" name="Emerg. Microbes Infect.">
        <title>Comprehensive subspecies identification of 175 nontuberculous mycobacteria species based on 7547 genomic profiles.</title>
        <authorList>
            <person name="Matsumoto Y."/>
            <person name="Kinjo T."/>
            <person name="Motooka D."/>
            <person name="Nabeya D."/>
            <person name="Jung N."/>
            <person name="Uechi K."/>
            <person name="Horii T."/>
            <person name="Iida T."/>
            <person name="Fujita J."/>
            <person name="Nakamura S."/>
        </authorList>
    </citation>
    <scope>NUCLEOTIDE SEQUENCE [LARGE SCALE GENOMIC DNA]</scope>
    <source>
        <strain evidence="2 3">JCM 6396</strain>
    </source>
</reference>
<keyword evidence="3" id="KW-1185">Reference proteome</keyword>
<organism evidence="2 3">
    <name type="scientific">Mycolicibacterium duvalii</name>
    <dbReference type="NCBI Taxonomy" id="39688"/>
    <lineage>
        <taxon>Bacteria</taxon>
        <taxon>Bacillati</taxon>
        <taxon>Actinomycetota</taxon>
        <taxon>Actinomycetes</taxon>
        <taxon>Mycobacteriales</taxon>
        <taxon>Mycobacteriaceae</taxon>
        <taxon>Mycolicibacterium</taxon>
    </lineage>
</organism>